<keyword evidence="2" id="KW-1185">Reference proteome</keyword>
<evidence type="ECO:0000313" key="1">
    <source>
        <dbReference type="EMBL" id="TDL90377.1"/>
    </source>
</evidence>
<organism evidence="1 2">
    <name type="scientific">Meridianimarinicoccus aquatilis</name>
    <dbReference type="NCBI Taxonomy" id="2552766"/>
    <lineage>
        <taxon>Bacteria</taxon>
        <taxon>Pseudomonadati</taxon>
        <taxon>Pseudomonadota</taxon>
        <taxon>Alphaproteobacteria</taxon>
        <taxon>Rhodobacterales</taxon>
        <taxon>Paracoccaceae</taxon>
        <taxon>Meridianimarinicoccus</taxon>
    </lineage>
</organism>
<name>A0A4R6B153_9RHOB</name>
<proteinExistence type="predicted"/>
<dbReference type="Proteomes" id="UP000294562">
    <property type="component" value="Unassembled WGS sequence"/>
</dbReference>
<dbReference type="RefSeq" id="WP_133341892.1">
    <property type="nucleotide sequence ID" value="NZ_SMZO01000009.1"/>
</dbReference>
<evidence type="ECO:0000313" key="2">
    <source>
        <dbReference type="Proteomes" id="UP000294562"/>
    </source>
</evidence>
<gene>
    <name evidence="1" type="ORF">E2L05_05465</name>
</gene>
<accession>A0A4R6B153</accession>
<reference evidence="1 2" key="1">
    <citation type="submission" date="2019-03" db="EMBL/GenBank/DDBJ databases">
        <title>Rhodobacteraceae bacterium SM1902, a new member of the family Rhodobacteraceae isolated from Yantai.</title>
        <authorList>
            <person name="Sun Y."/>
        </authorList>
    </citation>
    <scope>NUCLEOTIDE SEQUENCE [LARGE SCALE GENOMIC DNA]</scope>
    <source>
        <strain evidence="1 2">SM1902</strain>
    </source>
</reference>
<dbReference type="OrthoDB" id="9759608at2"/>
<dbReference type="AlphaFoldDB" id="A0A4R6B153"/>
<comment type="caution">
    <text evidence="1">The sequence shown here is derived from an EMBL/GenBank/DDBJ whole genome shotgun (WGS) entry which is preliminary data.</text>
</comment>
<protein>
    <submittedName>
        <fullName evidence="1">Uncharacterized protein</fullName>
    </submittedName>
</protein>
<dbReference type="EMBL" id="SMZO01000009">
    <property type="protein sequence ID" value="TDL90377.1"/>
    <property type="molecule type" value="Genomic_DNA"/>
</dbReference>
<sequence length="61" mass="6381">MTQSISCVGADIGGTFTDVVPGHPDKFSTSKAAGDHRMKTIVGAFGITDRESLSHFVTKIG</sequence>